<evidence type="ECO:0000313" key="1">
    <source>
        <dbReference type="EMBL" id="KAF9064691.1"/>
    </source>
</evidence>
<reference evidence="1" key="1">
    <citation type="submission" date="2020-11" db="EMBL/GenBank/DDBJ databases">
        <authorList>
            <consortium name="DOE Joint Genome Institute"/>
            <person name="Ahrendt S."/>
            <person name="Riley R."/>
            <person name="Andreopoulos W."/>
            <person name="Labutti K."/>
            <person name="Pangilinan J."/>
            <person name="Ruiz-Duenas F.J."/>
            <person name="Barrasa J.M."/>
            <person name="Sanchez-Garcia M."/>
            <person name="Camarero S."/>
            <person name="Miyauchi S."/>
            <person name="Serrano A."/>
            <person name="Linde D."/>
            <person name="Babiker R."/>
            <person name="Drula E."/>
            <person name="Ayuso-Fernandez I."/>
            <person name="Pacheco R."/>
            <person name="Padilla G."/>
            <person name="Ferreira P."/>
            <person name="Barriuso J."/>
            <person name="Kellner H."/>
            <person name="Castanera R."/>
            <person name="Alfaro M."/>
            <person name="Ramirez L."/>
            <person name="Pisabarro A.G."/>
            <person name="Kuo A."/>
            <person name="Tritt A."/>
            <person name="Lipzen A."/>
            <person name="He G."/>
            <person name="Yan M."/>
            <person name="Ng V."/>
            <person name="Cullen D."/>
            <person name="Martin F."/>
            <person name="Rosso M.-N."/>
            <person name="Henrissat B."/>
            <person name="Hibbett D."/>
            <person name="Martinez A.T."/>
            <person name="Grigoriev I.V."/>
        </authorList>
    </citation>
    <scope>NUCLEOTIDE SEQUENCE</scope>
    <source>
        <strain evidence="1">AH 40177</strain>
    </source>
</reference>
<accession>A0A9P5PJX1</accession>
<organism evidence="1 2">
    <name type="scientific">Rhodocollybia butyracea</name>
    <dbReference type="NCBI Taxonomy" id="206335"/>
    <lineage>
        <taxon>Eukaryota</taxon>
        <taxon>Fungi</taxon>
        <taxon>Dikarya</taxon>
        <taxon>Basidiomycota</taxon>
        <taxon>Agaricomycotina</taxon>
        <taxon>Agaricomycetes</taxon>
        <taxon>Agaricomycetidae</taxon>
        <taxon>Agaricales</taxon>
        <taxon>Marasmiineae</taxon>
        <taxon>Omphalotaceae</taxon>
        <taxon>Rhodocollybia</taxon>
    </lineage>
</organism>
<dbReference type="Proteomes" id="UP000772434">
    <property type="component" value="Unassembled WGS sequence"/>
</dbReference>
<name>A0A9P5PJX1_9AGAR</name>
<comment type="caution">
    <text evidence="1">The sequence shown here is derived from an EMBL/GenBank/DDBJ whole genome shotgun (WGS) entry which is preliminary data.</text>
</comment>
<dbReference type="AlphaFoldDB" id="A0A9P5PJX1"/>
<evidence type="ECO:0000313" key="2">
    <source>
        <dbReference type="Proteomes" id="UP000772434"/>
    </source>
</evidence>
<keyword evidence="2" id="KW-1185">Reference proteome</keyword>
<dbReference type="OrthoDB" id="3945418at2759"/>
<dbReference type="EMBL" id="JADNRY010000117">
    <property type="protein sequence ID" value="KAF9064691.1"/>
    <property type="molecule type" value="Genomic_DNA"/>
</dbReference>
<protein>
    <submittedName>
        <fullName evidence="1">Uncharacterized protein</fullName>
    </submittedName>
</protein>
<sequence length="228" mass="25132">MPYQSRTVKLMLRSYTSSISLVLGMRWLLTLGSIHIVCVEQYSSTNFLKNLAQLLWYYLRTTMSTGYALHYTSANRANSRYTSSLNKRTMPNNDIISEAIGHMITGSSVSASYLLWKLSRHYDMSLYPAAPGPLDISSLKIFTQTEAVNAGFDLLGFELPSGPLLLLDSLLRPGRCTLESNRSGGRLGPNATKHEAGVLNERGVEVGGNVVNLPSRWSADTSLMCTSL</sequence>
<proteinExistence type="predicted"/>
<gene>
    <name evidence="1" type="ORF">BDP27DRAFT_1366984</name>
</gene>